<reference evidence="1" key="1">
    <citation type="submission" date="2020-08" db="EMBL/GenBank/DDBJ databases">
        <title>Genomic Encyclopedia of Type Strains, Phase IV (KMG-IV): sequencing the most valuable type-strain genomes for metagenomic binning, comparative biology and taxonomic classification.</title>
        <authorList>
            <person name="Goeker M."/>
        </authorList>
    </citation>
    <scope>NUCLEOTIDE SEQUENCE [LARGE SCALE GENOMIC DNA]</scope>
    <source>
        <strain evidence="1">DSM 105720</strain>
    </source>
</reference>
<dbReference type="AlphaFoldDB" id="A0A840CYT8"/>
<gene>
    <name evidence="1" type="ORF">GGR06_002301</name>
</gene>
<evidence type="ECO:0000313" key="1">
    <source>
        <dbReference type="EMBL" id="MBB4044506.1"/>
    </source>
</evidence>
<name>A0A840CYT8_9BACE</name>
<evidence type="ECO:0000313" key="2">
    <source>
        <dbReference type="Proteomes" id="UP000560658"/>
    </source>
</evidence>
<keyword evidence="2" id="KW-1185">Reference proteome</keyword>
<protein>
    <submittedName>
        <fullName evidence="1">Uncharacterized protein</fullName>
    </submittedName>
</protein>
<dbReference type="EMBL" id="JACIER010000009">
    <property type="protein sequence ID" value="MBB4044506.1"/>
    <property type="molecule type" value="Genomic_DNA"/>
</dbReference>
<accession>A0A840CYT8</accession>
<sequence length="44" mass="5250">MLQETDARQEAKDLKKRYVSTTFENGDTRKELLAKKRYLLFKSV</sequence>
<proteinExistence type="predicted"/>
<dbReference type="Proteomes" id="UP000560658">
    <property type="component" value="Unassembled WGS sequence"/>
</dbReference>
<organism evidence="1 2">
    <name type="scientific">Bacteroides reticulotermitis</name>
    <dbReference type="NCBI Taxonomy" id="1133319"/>
    <lineage>
        <taxon>Bacteria</taxon>
        <taxon>Pseudomonadati</taxon>
        <taxon>Bacteroidota</taxon>
        <taxon>Bacteroidia</taxon>
        <taxon>Bacteroidales</taxon>
        <taxon>Bacteroidaceae</taxon>
        <taxon>Bacteroides</taxon>
    </lineage>
</organism>
<comment type="caution">
    <text evidence="1">The sequence shown here is derived from an EMBL/GenBank/DDBJ whole genome shotgun (WGS) entry which is preliminary data.</text>
</comment>